<keyword evidence="3" id="KW-1185">Reference proteome</keyword>
<gene>
    <name evidence="2" type="ORF">MARIT_1299</name>
</gene>
<feature type="transmembrane region" description="Helical" evidence="1">
    <location>
        <begin position="52"/>
        <end position="74"/>
    </location>
</feature>
<sequence>MPFTFSHPSIILLFTYLPKKWFSLTGLVIGSLTPDFEYFIRMEIKSTFSHTLIGLLGFNLPLGITLSFIFHNIIKNDLFNNLPHYFKSKFSSFKKFNWNHYFIKN</sequence>
<keyword evidence="1" id="KW-0472">Membrane</keyword>
<evidence type="ECO:0008006" key="4">
    <source>
        <dbReference type="Google" id="ProtNLM"/>
    </source>
</evidence>
<keyword evidence="1" id="KW-0812">Transmembrane</keyword>
<protein>
    <recommendedName>
        <fullName evidence="4">DUF4184 family protein</fullName>
    </recommendedName>
</protein>
<keyword evidence="1" id="KW-1133">Transmembrane helix</keyword>
<proteinExistence type="predicted"/>
<evidence type="ECO:0000313" key="2">
    <source>
        <dbReference type="EMBL" id="SFZ81813.1"/>
    </source>
</evidence>
<dbReference type="Pfam" id="PF13803">
    <property type="entry name" value="DUF4184"/>
    <property type="match status" value="1"/>
</dbReference>
<dbReference type="InterPro" id="IPR025238">
    <property type="entry name" value="DUF4184"/>
</dbReference>
<feature type="transmembrane region" description="Helical" evidence="1">
    <location>
        <begin position="20"/>
        <end position="40"/>
    </location>
</feature>
<organism evidence="2 3">
    <name type="scientific">Tenacibaculum maritimum NCIMB 2154</name>
    <dbReference type="NCBI Taxonomy" id="1349785"/>
    <lineage>
        <taxon>Bacteria</taxon>
        <taxon>Pseudomonadati</taxon>
        <taxon>Bacteroidota</taxon>
        <taxon>Flavobacteriia</taxon>
        <taxon>Flavobacteriales</taxon>
        <taxon>Flavobacteriaceae</taxon>
        <taxon>Tenacibaculum</taxon>
    </lineage>
</organism>
<evidence type="ECO:0000313" key="3">
    <source>
        <dbReference type="Proteomes" id="UP000231564"/>
    </source>
</evidence>
<dbReference type="KEGG" id="tmar:MARIT_1299"/>
<dbReference type="AlphaFoldDB" id="A0A2H1E8P6"/>
<evidence type="ECO:0000256" key="1">
    <source>
        <dbReference type="SAM" id="Phobius"/>
    </source>
</evidence>
<accession>A0A2H1E8P6</accession>
<reference evidence="2 3" key="1">
    <citation type="submission" date="2016-11" db="EMBL/GenBank/DDBJ databases">
        <authorList>
            <person name="Jaros S."/>
            <person name="Januszkiewicz K."/>
            <person name="Wedrychowicz H."/>
        </authorList>
    </citation>
    <scope>NUCLEOTIDE SEQUENCE [LARGE SCALE GENOMIC DNA]</scope>
    <source>
        <strain evidence="2">NCIMB 2154T</strain>
    </source>
</reference>
<dbReference type="Proteomes" id="UP000231564">
    <property type="component" value="Chromosome MARIT"/>
</dbReference>
<dbReference type="EMBL" id="LT634361">
    <property type="protein sequence ID" value="SFZ81813.1"/>
    <property type="molecule type" value="Genomic_DNA"/>
</dbReference>
<name>A0A2H1E8P6_9FLAO</name>